<dbReference type="InterPro" id="IPR036598">
    <property type="entry name" value="GOLD_dom_sf"/>
</dbReference>
<dbReference type="GO" id="GO:0097038">
    <property type="term" value="C:perinuclear endoplasmic reticulum"/>
    <property type="evidence" value="ECO:0007669"/>
    <property type="project" value="TreeGrafter"/>
</dbReference>
<evidence type="ECO:0000256" key="2">
    <source>
        <dbReference type="ARBA" id="ARBA00022448"/>
    </source>
</evidence>
<dbReference type="InterPro" id="IPR000648">
    <property type="entry name" value="Oxysterol-bd"/>
</dbReference>
<evidence type="ECO:0000313" key="8">
    <source>
        <dbReference type="Proteomes" id="UP000000598"/>
    </source>
</evidence>
<dbReference type="GO" id="GO:0005886">
    <property type="term" value="C:plasma membrane"/>
    <property type="evidence" value="ECO:0007669"/>
    <property type="project" value="TreeGrafter"/>
</dbReference>
<evidence type="ECO:0000256" key="1">
    <source>
        <dbReference type="ARBA" id="ARBA00008842"/>
    </source>
</evidence>
<dbReference type="Proteomes" id="UP000000598">
    <property type="component" value="Chromosome C"/>
</dbReference>
<dbReference type="InParanoid" id="Q6CSY8"/>
<keyword evidence="2" id="KW-0813">Transport</keyword>
<dbReference type="GO" id="GO:0120009">
    <property type="term" value="P:intermembrane lipid transfer"/>
    <property type="evidence" value="ECO:0007669"/>
    <property type="project" value="UniProtKB-ARBA"/>
</dbReference>
<dbReference type="Gene3D" id="2.40.160.120">
    <property type="match status" value="1"/>
</dbReference>
<dbReference type="Pfam" id="PF01237">
    <property type="entry name" value="Oxysterol_BP"/>
    <property type="match status" value="1"/>
</dbReference>
<evidence type="ECO:0000256" key="5">
    <source>
        <dbReference type="SAM" id="MobiDB-lite"/>
    </source>
</evidence>
<feature type="region of interest" description="Disordered" evidence="5">
    <location>
        <begin position="409"/>
        <end position="434"/>
    </location>
</feature>
<dbReference type="GO" id="GO:0006897">
    <property type="term" value="P:endocytosis"/>
    <property type="evidence" value="ECO:0007669"/>
    <property type="project" value="TreeGrafter"/>
</dbReference>
<dbReference type="SMART" id="SM00233">
    <property type="entry name" value="PH"/>
    <property type="match status" value="1"/>
</dbReference>
<dbReference type="PROSITE" id="PS50003">
    <property type="entry name" value="PH_DOMAIN"/>
    <property type="match status" value="1"/>
</dbReference>
<feature type="domain" description="PH" evidence="6">
    <location>
        <begin position="259"/>
        <end position="353"/>
    </location>
</feature>
<feature type="region of interest" description="Disordered" evidence="5">
    <location>
        <begin position="539"/>
        <end position="605"/>
    </location>
</feature>
<evidence type="ECO:0000256" key="3">
    <source>
        <dbReference type="ARBA" id="ARBA00023055"/>
    </source>
</evidence>
<dbReference type="GO" id="GO:0006887">
    <property type="term" value="P:exocytosis"/>
    <property type="evidence" value="ECO:0007669"/>
    <property type="project" value="TreeGrafter"/>
</dbReference>
<dbReference type="GO" id="GO:0005829">
    <property type="term" value="C:cytosol"/>
    <property type="evidence" value="ECO:0007669"/>
    <property type="project" value="TreeGrafter"/>
</dbReference>
<reference evidence="7 8" key="1">
    <citation type="journal article" date="2004" name="Nature">
        <title>Genome evolution in yeasts.</title>
        <authorList>
            <consortium name="Genolevures"/>
            <person name="Dujon B."/>
            <person name="Sherman D."/>
            <person name="Fischer G."/>
            <person name="Durrens P."/>
            <person name="Casaregola S."/>
            <person name="Lafontaine I."/>
            <person name="de Montigny J."/>
            <person name="Marck C."/>
            <person name="Neuveglise C."/>
            <person name="Talla E."/>
            <person name="Goffard N."/>
            <person name="Frangeul L."/>
            <person name="Aigle M."/>
            <person name="Anthouard V."/>
            <person name="Babour A."/>
            <person name="Barbe V."/>
            <person name="Barnay S."/>
            <person name="Blanchin S."/>
            <person name="Beckerich J.M."/>
            <person name="Beyne E."/>
            <person name="Bleykasten C."/>
            <person name="Boisrame A."/>
            <person name="Boyer J."/>
            <person name="Cattolico L."/>
            <person name="Confanioleri F."/>
            <person name="de Daruvar A."/>
            <person name="Despons L."/>
            <person name="Fabre E."/>
            <person name="Fairhead C."/>
            <person name="Ferry-Dumazet H."/>
            <person name="Groppi A."/>
            <person name="Hantraye F."/>
            <person name="Hennequin C."/>
            <person name="Jauniaux N."/>
            <person name="Joyet P."/>
            <person name="Kachouri R."/>
            <person name="Kerrest A."/>
            <person name="Koszul R."/>
            <person name="Lemaire M."/>
            <person name="Lesur I."/>
            <person name="Ma L."/>
            <person name="Muller H."/>
            <person name="Nicaud J.M."/>
            <person name="Nikolski M."/>
            <person name="Oztas S."/>
            <person name="Ozier-Kalogeropoulos O."/>
            <person name="Pellenz S."/>
            <person name="Potier S."/>
            <person name="Richard G.F."/>
            <person name="Straub M.L."/>
            <person name="Suleau A."/>
            <person name="Swennene D."/>
            <person name="Tekaia F."/>
            <person name="Wesolowski-Louvel M."/>
            <person name="Westhof E."/>
            <person name="Wirth B."/>
            <person name="Zeniou-Meyer M."/>
            <person name="Zivanovic I."/>
            <person name="Bolotin-Fukuhara M."/>
            <person name="Thierry A."/>
            <person name="Bouchier C."/>
            <person name="Caudron B."/>
            <person name="Scarpelli C."/>
            <person name="Gaillardin C."/>
            <person name="Weissenbach J."/>
            <person name="Wincker P."/>
            <person name="Souciet J.L."/>
        </authorList>
    </citation>
    <scope>NUCLEOTIDE SEQUENCE [LARGE SCALE GENOMIC DNA]</scope>
    <source>
        <strain evidence="8">ATCC 8585 / CBS 2359 / DSM 70799 / NBRC 1267 / NRRL Y-1140 / WM37</strain>
    </source>
</reference>
<feature type="compositionally biased region" description="Polar residues" evidence="5">
    <location>
        <begin position="591"/>
        <end position="600"/>
    </location>
</feature>
<keyword evidence="3" id="KW-0445">Lipid transport</keyword>
<dbReference type="InterPro" id="IPR011993">
    <property type="entry name" value="PH-like_dom_sf"/>
</dbReference>
<dbReference type="FunFam" id="2.40.160.120:FF:000001">
    <property type="entry name" value="Oxysterol-binding protein"/>
    <property type="match status" value="1"/>
</dbReference>
<dbReference type="SUPFAM" id="SSF101576">
    <property type="entry name" value="Supernatant protein factor (SPF), C-terminal domain"/>
    <property type="match status" value="1"/>
</dbReference>
<feature type="compositionally biased region" description="Acidic residues" evidence="5">
    <location>
        <begin position="541"/>
        <end position="568"/>
    </location>
</feature>
<dbReference type="FunCoup" id="Q6CSY8">
    <property type="interactions" value="123"/>
</dbReference>
<dbReference type="SUPFAM" id="SSF144000">
    <property type="entry name" value="Oxysterol-binding protein-like"/>
    <property type="match status" value="1"/>
</dbReference>
<keyword evidence="4" id="KW-0446">Lipid-binding</keyword>
<dbReference type="Gene3D" id="2.30.29.30">
    <property type="entry name" value="Pleckstrin-homology domain (PH domain)/Phosphotyrosine-binding domain (PTB)"/>
    <property type="match status" value="1"/>
</dbReference>
<dbReference type="AlphaFoldDB" id="Q6CSY8"/>
<dbReference type="GO" id="GO:0034727">
    <property type="term" value="P:piecemeal microautophagy of the nucleus"/>
    <property type="evidence" value="ECO:0007669"/>
    <property type="project" value="TreeGrafter"/>
</dbReference>
<dbReference type="PANTHER" id="PTHR10972">
    <property type="entry name" value="OXYSTEROL-BINDING PROTEIN-RELATED"/>
    <property type="match status" value="1"/>
</dbReference>
<keyword evidence="8" id="KW-1185">Reference proteome</keyword>
<dbReference type="Pfam" id="PF15409">
    <property type="entry name" value="PH_8"/>
    <property type="match status" value="1"/>
</dbReference>
<dbReference type="EMBL" id="CR382123">
    <property type="protein sequence ID" value="CAH01802.1"/>
    <property type="molecule type" value="Genomic_DNA"/>
</dbReference>
<feature type="region of interest" description="Disordered" evidence="5">
    <location>
        <begin position="176"/>
        <end position="256"/>
    </location>
</feature>
<evidence type="ECO:0000313" key="7">
    <source>
        <dbReference type="EMBL" id="CAH01802.1"/>
    </source>
</evidence>
<dbReference type="PANTHER" id="PTHR10972:SF203">
    <property type="entry name" value="OXYSTEROL-BINDING PROTEIN HOMOLOG 3"/>
    <property type="match status" value="1"/>
</dbReference>
<sequence>MDTIDVQNKSFVVRWQKVSQGDIVSFRLKPLKKSIGFGIYRRFGGSSTTDLSETNHGSVKASSNSNTNPLIRISTDAKPNVALADHEKDKNVPLQTRLAQSGLEKVTWYGTISNNDTVAESFESTCESCYYAFILDNTTSKQTKKKCLFSVSINPSASAMEGLDDDQESVISNQEESFGANGTNGKRPLNYSQTSFKDPSLSSLAKSNSNPFAPSPGQTTPSTISNVGTSNGPNTNSPVPIKPLSPSSTSATDHDLKNSKGFQGYLLKKKRKKLQGFTKRFFKLDIKFGILSYYLNSKSPVCRGEIVVPLSSISANKQTKLIIIDSGMEIWVMKARDEKDWELWISMIESCFKQDAPTTSQDHESHNVVIPPDNDTTAFFRNLTSLRKRIEECKYQSLSYSNYTPNAIVSPIQGPPTSSKQQRNVSRSSSVSSFMNSFSRQRNGSFVEQATSGHDTSILSNNPNEPQHHDLYRKLADLEKIAKQLDIDGKMLATKWVPRSPTASIFSDDEYFDANEEPIITMLNDDVAFETDIRPIYSSYNDEDEEEEGEGEEEEEAEEEEEEEEDEMTTTTTTTPTSNELMTSTDRKTIETATSRSQDLSPLPINKTIKRRNDIAIPVSTPPSLLGFLRKNVGKDLSSISMPISLNEPVSILQVLSEAFEYSWLLSKAATMEDDEVQRLKYISAFALSYMSIHRQKTRSLRKPFTPLLGETYELVREDMGIRLVSEKVCHKPPIFAFYTEHRDWKCSYTVTPVQKFWGKSIEFTNEGVFELTFNNIDAKYRWSQPTIVLKNIIAGERYMEPSNQFSISTSTNLKSIIAFKAGGMFSGRSEDVDVSLVNEKGQKLGSLKGQWTKEVRDLDNGQQIWKCGPLVENSEKKYGFTVFTSNLNEITETEKDHLPPTDSRLRPDIRLYENGIITEAEQMKLSLEQKQRERRDKGEDAQPQYFKQIKPMKWLPVTGENNYWERRKRHDWSNTKSLW</sequence>
<dbReference type="HOGENOM" id="CLU_007105_4_0_1"/>
<dbReference type="SUPFAM" id="SSF50729">
    <property type="entry name" value="PH domain-like"/>
    <property type="match status" value="1"/>
</dbReference>
<dbReference type="GO" id="GO:0035621">
    <property type="term" value="P:ER to Golgi ceramide transport"/>
    <property type="evidence" value="ECO:0007669"/>
    <property type="project" value="TreeGrafter"/>
</dbReference>
<dbReference type="OMA" id="SYFVRWV"/>
<evidence type="ECO:0000259" key="6">
    <source>
        <dbReference type="PROSITE" id="PS50003"/>
    </source>
</evidence>
<accession>Q6CSY8</accession>
<gene>
    <name evidence="7" type="ORF">KLLA0_C16797g</name>
</gene>
<dbReference type="eggNOG" id="KOG1737">
    <property type="taxonomic scope" value="Eukaryota"/>
</dbReference>
<dbReference type="PaxDb" id="284590-Q6CSY8"/>
<dbReference type="InterPro" id="IPR001849">
    <property type="entry name" value="PH_domain"/>
</dbReference>
<name>Q6CSY8_KLULA</name>
<feature type="compositionally biased region" description="Low complexity" evidence="5">
    <location>
        <begin position="418"/>
        <end position="434"/>
    </location>
</feature>
<organism evidence="7 8">
    <name type="scientific">Kluyveromyces lactis (strain ATCC 8585 / CBS 2359 / DSM 70799 / NBRC 1267 / NRRL Y-1140 / WM37)</name>
    <name type="common">Yeast</name>
    <name type="synonym">Candida sphaerica</name>
    <dbReference type="NCBI Taxonomy" id="284590"/>
    <lineage>
        <taxon>Eukaryota</taxon>
        <taxon>Fungi</taxon>
        <taxon>Dikarya</taxon>
        <taxon>Ascomycota</taxon>
        <taxon>Saccharomycotina</taxon>
        <taxon>Saccharomycetes</taxon>
        <taxon>Saccharomycetales</taxon>
        <taxon>Saccharomycetaceae</taxon>
        <taxon>Kluyveromyces</taxon>
    </lineage>
</organism>
<dbReference type="KEGG" id="kla:KLLA0_C16797g"/>
<dbReference type="GO" id="GO:0032541">
    <property type="term" value="C:cortical endoplasmic reticulum"/>
    <property type="evidence" value="ECO:0007669"/>
    <property type="project" value="TreeGrafter"/>
</dbReference>
<dbReference type="InterPro" id="IPR037239">
    <property type="entry name" value="OSBP_sf"/>
</dbReference>
<dbReference type="STRING" id="284590.Q6CSY8"/>
<feature type="compositionally biased region" description="Polar residues" evidence="5">
    <location>
        <begin position="176"/>
        <end position="238"/>
    </location>
</feature>
<dbReference type="GO" id="GO:0030011">
    <property type="term" value="P:maintenance of cell polarity"/>
    <property type="evidence" value="ECO:0007669"/>
    <property type="project" value="TreeGrafter"/>
</dbReference>
<dbReference type="InterPro" id="IPR041680">
    <property type="entry name" value="PH_8"/>
</dbReference>
<protein>
    <submittedName>
        <fullName evidence="7">KLLA0C16797p</fullName>
    </submittedName>
</protein>
<dbReference type="GO" id="GO:0032934">
    <property type="term" value="F:sterol binding"/>
    <property type="evidence" value="ECO:0007669"/>
    <property type="project" value="TreeGrafter"/>
</dbReference>
<evidence type="ECO:0000256" key="4">
    <source>
        <dbReference type="ARBA" id="ARBA00023121"/>
    </source>
</evidence>
<comment type="similarity">
    <text evidence="1">Belongs to the OSBP family.</text>
</comment>
<proteinExistence type="inferred from homology"/>